<keyword evidence="3 7" id="KW-0812">Transmembrane</keyword>
<dbReference type="EMBL" id="MU003693">
    <property type="protein sequence ID" value="KAF2816266.1"/>
    <property type="molecule type" value="Genomic_DNA"/>
</dbReference>
<feature type="region of interest" description="Disordered" evidence="6">
    <location>
        <begin position="1"/>
        <end position="33"/>
    </location>
</feature>
<evidence type="ECO:0000256" key="2">
    <source>
        <dbReference type="ARBA" id="ARBA00022448"/>
    </source>
</evidence>
<gene>
    <name evidence="9 11" type="ORF">BDZ99DRAFT_484922</name>
</gene>
<dbReference type="Proteomes" id="UP000504636">
    <property type="component" value="Unplaced"/>
</dbReference>
<feature type="transmembrane region" description="Helical" evidence="7">
    <location>
        <begin position="205"/>
        <end position="228"/>
    </location>
</feature>
<dbReference type="OrthoDB" id="310895at2759"/>
<reference evidence="11" key="2">
    <citation type="submission" date="2020-04" db="EMBL/GenBank/DDBJ databases">
        <authorList>
            <consortium name="NCBI Genome Project"/>
        </authorList>
    </citation>
    <scope>NUCLEOTIDE SEQUENCE</scope>
    <source>
        <strain evidence="11">CBS 304.34</strain>
    </source>
</reference>
<accession>A0A6A6Z5A2</accession>
<feature type="transmembrane region" description="Helical" evidence="7">
    <location>
        <begin position="370"/>
        <end position="390"/>
    </location>
</feature>
<keyword evidence="2" id="KW-0813">Transport</keyword>
<feature type="transmembrane region" description="Helical" evidence="7">
    <location>
        <begin position="113"/>
        <end position="130"/>
    </location>
</feature>
<keyword evidence="5 7" id="KW-0472">Membrane</keyword>
<organism evidence="9">
    <name type="scientific">Mytilinidion resinicola</name>
    <dbReference type="NCBI Taxonomy" id="574789"/>
    <lineage>
        <taxon>Eukaryota</taxon>
        <taxon>Fungi</taxon>
        <taxon>Dikarya</taxon>
        <taxon>Ascomycota</taxon>
        <taxon>Pezizomycotina</taxon>
        <taxon>Dothideomycetes</taxon>
        <taxon>Pleosporomycetidae</taxon>
        <taxon>Mytilinidiales</taxon>
        <taxon>Mytilinidiaceae</taxon>
        <taxon>Mytilinidion</taxon>
    </lineage>
</organism>
<evidence type="ECO:0000259" key="8">
    <source>
        <dbReference type="PROSITE" id="PS50850"/>
    </source>
</evidence>
<dbReference type="GO" id="GO:0022857">
    <property type="term" value="F:transmembrane transporter activity"/>
    <property type="evidence" value="ECO:0007669"/>
    <property type="project" value="InterPro"/>
</dbReference>
<dbReference type="PANTHER" id="PTHR43791">
    <property type="entry name" value="PERMEASE-RELATED"/>
    <property type="match status" value="1"/>
</dbReference>
<keyword evidence="4 7" id="KW-1133">Transmembrane helix</keyword>
<dbReference type="FunFam" id="1.20.1250.20:FF:000018">
    <property type="entry name" value="MFS transporter permease"/>
    <property type="match status" value="1"/>
</dbReference>
<feature type="compositionally biased region" description="Polar residues" evidence="6">
    <location>
        <begin position="16"/>
        <end position="28"/>
    </location>
</feature>
<evidence type="ECO:0000256" key="7">
    <source>
        <dbReference type="SAM" id="Phobius"/>
    </source>
</evidence>
<dbReference type="PANTHER" id="PTHR43791:SF52">
    <property type="entry name" value="TRANSPORTER, PUTATIVE (AFU_ORTHOLOGUE AFUA_1G11820)-RELATED"/>
    <property type="match status" value="1"/>
</dbReference>
<name>A0A6A6Z5A2_9PEZI</name>
<evidence type="ECO:0000256" key="6">
    <source>
        <dbReference type="SAM" id="MobiDB-lite"/>
    </source>
</evidence>
<reference evidence="9 11" key="1">
    <citation type="journal article" date="2020" name="Stud. Mycol.">
        <title>101 Dothideomycetes genomes: a test case for predicting lifestyles and emergence of pathogens.</title>
        <authorList>
            <person name="Haridas S."/>
            <person name="Albert R."/>
            <person name="Binder M."/>
            <person name="Bloem J."/>
            <person name="Labutti K."/>
            <person name="Salamov A."/>
            <person name="Andreopoulos B."/>
            <person name="Baker S."/>
            <person name="Barry K."/>
            <person name="Bills G."/>
            <person name="Bluhm B."/>
            <person name="Cannon C."/>
            <person name="Castanera R."/>
            <person name="Culley D."/>
            <person name="Daum C."/>
            <person name="Ezra D."/>
            <person name="Gonzalez J."/>
            <person name="Henrissat B."/>
            <person name="Kuo A."/>
            <person name="Liang C."/>
            <person name="Lipzen A."/>
            <person name="Lutzoni F."/>
            <person name="Magnuson J."/>
            <person name="Mondo S."/>
            <person name="Nolan M."/>
            <person name="Ohm R."/>
            <person name="Pangilinan J."/>
            <person name="Park H.-J."/>
            <person name="Ramirez L."/>
            <person name="Alfaro M."/>
            <person name="Sun H."/>
            <person name="Tritt A."/>
            <person name="Yoshinaga Y."/>
            <person name="Zwiers L.-H."/>
            <person name="Turgeon B."/>
            <person name="Goodwin S."/>
            <person name="Spatafora J."/>
            <person name="Crous P."/>
            <person name="Grigoriev I."/>
        </authorList>
    </citation>
    <scope>NUCLEOTIDE SEQUENCE</scope>
    <source>
        <strain evidence="9 11">CBS 304.34</strain>
    </source>
</reference>
<feature type="transmembrane region" description="Helical" evidence="7">
    <location>
        <begin position="402"/>
        <end position="421"/>
    </location>
</feature>
<dbReference type="FunFam" id="1.20.1250.20:FF:000013">
    <property type="entry name" value="MFS general substrate transporter"/>
    <property type="match status" value="1"/>
</dbReference>
<dbReference type="SUPFAM" id="SSF103473">
    <property type="entry name" value="MFS general substrate transporter"/>
    <property type="match status" value="1"/>
</dbReference>
<dbReference type="AlphaFoldDB" id="A0A6A6Z5A2"/>
<evidence type="ECO:0000313" key="9">
    <source>
        <dbReference type="EMBL" id="KAF2816266.1"/>
    </source>
</evidence>
<feature type="transmembrane region" description="Helical" evidence="7">
    <location>
        <begin position="172"/>
        <end position="193"/>
    </location>
</feature>
<dbReference type="InterPro" id="IPR011701">
    <property type="entry name" value="MFS"/>
</dbReference>
<feature type="compositionally biased region" description="Basic and acidic residues" evidence="6">
    <location>
        <begin position="1"/>
        <end position="12"/>
    </location>
</feature>
<dbReference type="GeneID" id="54463566"/>
<evidence type="ECO:0000256" key="3">
    <source>
        <dbReference type="ARBA" id="ARBA00022692"/>
    </source>
</evidence>
<dbReference type="Pfam" id="PF07690">
    <property type="entry name" value="MFS_1"/>
    <property type="match status" value="1"/>
</dbReference>
<comment type="subcellular location">
    <subcellularLocation>
        <location evidence="1">Membrane</location>
        <topology evidence="1">Multi-pass membrane protein</topology>
    </subcellularLocation>
</comment>
<dbReference type="Gene3D" id="1.20.1250.20">
    <property type="entry name" value="MFS general substrate transporter like domains"/>
    <property type="match status" value="1"/>
</dbReference>
<feature type="transmembrane region" description="Helical" evidence="7">
    <location>
        <begin position="339"/>
        <end position="358"/>
    </location>
</feature>
<feature type="domain" description="Major facilitator superfamily (MFS) profile" evidence="8">
    <location>
        <begin position="47"/>
        <end position="461"/>
    </location>
</feature>
<evidence type="ECO:0000256" key="1">
    <source>
        <dbReference type="ARBA" id="ARBA00004141"/>
    </source>
</evidence>
<feature type="transmembrane region" description="Helical" evidence="7">
    <location>
        <begin position="433"/>
        <end position="452"/>
    </location>
</feature>
<dbReference type="GO" id="GO:0016020">
    <property type="term" value="C:membrane"/>
    <property type="evidence" value="ECO:0007669"/>
    <property type="project" value="UniProtKB-SubCell"/>
</dbReference>
<protein>
    <submittedName>
        <fullName evidence="9 11">MFS general substrate transporter</fullName>
    </submittedName>
</protein>
<evidence type="ECO:0000313" key="10">
    <source>
        <dbReference type="Proteomes" id="UP000504636"/>
    </source>
</evidence>
<dbReference type="InterPro" id="IPR036259">
    <property type="entry name" value="MFS_trans_sf"/>
</dbReference>
<sequence length="491" mass="53571">MAAEKDYGKDVEVTAGSYSGSESPTTSHPPLDPQVEKRIVRKLDMKVIPILWILYLVSFVDRGNIGNAKIQGMDKELKLEGQMFNIAVIVFNIGYVTAGIPLSIVFRKTGPKSLAVMMFLWGLTVIGQGLTKSYAGLVVCRTLEGIAEAAFVPGAAYLIGSYYKKNEFLKRYVIFFSAGIFAGAINGFLAYLFVKMDGVGGYSGWRWIFIMEGLVTVLVSFACIFFIVPFPEQSTFLAPEEKEILLARLKADGGAVEHDKLTVGRALGFFKDWKIWAAIIIYVGAEENANSIVNFQPSILKGIGYTAIEAQTHTIPVYVTAMAFSISCAVLSEYLRQRYLFAMVGFITLCIGLAVEVAQSKVAGVKYMGMFFMTSGAYLVMPLAVVWIAINVGKGYKRTVALGAIVAFGNCGAFVGSNVFLTSEAKTGYHTGFSVGMAFCCAGALASTIMYVGMRLGNKKRDEARKTLPPALDELSLEDMGEKHPDFRYSL</sequence>
<feature type="transmembrane region" description="Helical" evidence="7">
    <location>
        <begin position="85"/>
        <end position="106"/>
    </location>
</feature>
<keyword evidence="10" id="KW-1185">Reference proteome</keyword>
<dbReference type="InterPro" id="IPR020846">
    <property type="entry name" value="MFS_dom"/>
</dbReference>
<evidence type="ECO:0000313" key="11">
    <source>
        <dbReference type="RefSeq" id="XP_033583230.1"/>
    </source>
</evidence>
<dbReference type="PROSITE" id="PS50850">
    <property type="entry name" value="MFS"/>
    <property type="match status" value="1"/>
</dbReference>
<evidence type="ECO:0000256" key="4">
    <source>
        <dbReference type="ARBA" id="ARBA00022989"/>
    </source>
</evidence>
<reference evidence="11" key="3">
    <citation type="submission" date="2025-04" db="UniProtKB">
        <authorList>
            <consortium name="RefSeq"/>
        </authorList>
    </citation>
    <scope>IDENTIFICATION</scope>
    <source>
        <strain evidence="11">CBS 304.34</strain>
    </source>
</reference>
<proteinExistence type="predicted"/>
<feature type="transmembrane region" description="Helical" evidence="7">
    <location>
        <begin position="47"/>
        <end position="65"/>
    </location>
</feature>
<evidence type="ECO:0000256" key="5">
    <source>
        <dbReference type="ARBA" id="ARBA00023136"/>
    </source>
</evidence>
<dbReference type="RefSeq" id="XP_033583230.1">
    <property type="nucleotide sequence ID" value="XM_033722673.1"/>
</dbReference>